<sequence length="434" mass="47483">MIRRVKQGGSIMALTRRAVLGMLAGTASAPLAPSWASSPPPWYSLIPPAVAPDGSIPGWRSLGGRATYRLEAGEIVGTSVEKSPNTFLCTEELFGDFILEFEVKTDPRLNTGVMIRAESKPDYRNGVVHGYQVEIDHAARRWTGGLYDEQRRLWLATPAHRPETQASFKSGGWNHLRVEAVGTRFRTWLNGLPAIVMVDDMTPRGFIGLQVHDVGPDPANAGLEVRFRNLRIITDDPARYMRRPLDVTDEQDFIANHISAERAALGWRLLWNGQDGAGWSGLSAAGWRIEQGVIIRDSAATPLVTADRFADFDLEMDVRATDGADGAVTYLGSAEYRLAQGPQGQGDSASGTLIGKVPARNLTDPNPDKPSMKPAGHWNRVRILARGDRIEHWLNGSKLVEGSRAALGLPTSGPVLLRPGQGRLEFRSVRIHPL</sequence>
<dbReference type="Proteomes" id="UP000234752">
    <property type="component" value="Chromosome eg_1"/>
</dbReference>
<dbReference type="Pfam" id="PF06439">
    <property type="entry name" value="3keto-disac_hyd"/>
    <property type="match status" value="2"/>
</dbReference>
<feature type="domain" description="3-keto-alpha-glucoside-1,2-lyase/3-keto-2-hydroxy-glucal hydratase" evidence="2">
    <location>
        <begin position="266"/>
        <end position="431"/>
    </location>
</feature>
<proteinExistence type="predicted"/>
<keyword evidence="1" id="KW-0732">Signal</keyword>
<organism evidence="3 4">
    <name type="scientific">Niveispirillum cyanobacteriorum</name>
    <dbReference type="NCBI Taxonomy" id="1612173"/>
    <lineage>
        <taxon>Bacteria</taxon>
        <taxon>Pseudomonadati</taxon>
        <taxon>Pseudomonadota</taxon>
        <taxon>Alphaproteobacteria</taxon>
        <taxon>Rhodospirillales</taxon>
        <taxon>Azospirillaceae</taxon>
        <taxon>Niveispirillum</taxon>
    </lineage>
</organism>
<dbReference type="EMBL" id="CP025611">
    <property type="protein sequence ID" value="AUN29397.1"/>
    <property type="molecule type" value="Genomic_DNA"/>
</dbReference>
<evidence type="ECO:0000256" key="1">
    <source>
        <dbReference type="SAM" id="SignalP"/>
    </source>
</evidence>
<feature type="signal peptide" evidence="1">
    <location>
        <begin position="1"/>
        <end position="29"/>
    </location>
</feature>
<dbReference type="KEGG" id="ncb:C0V82_03450"/>
<gene>
    <name evidence="3" type="ORF">C0V82_03450</name>
</gene>
<protein>
    <recommendedName>
        <fullName evidence="2">3-keto-alpha-glucoside-1,2-lyase/3-keto-2-hydroxy-glucal hydratase domain-containing protein</fullName>
    </recommendedName>
</protein>
<keyword evidence="4" id="KW-1185">Reference proteome</keyword>
<dbReference type="InterPro" id="IPR010496">
    <property type="entry name" value="AL/BT2_dom"/>
</dbReference>
<accession>A0A2K9N8H7</accession>
<evidence type="ECO:0000259" key="2">
    <source>
        <dbReference type="Pfam" id="PF06439"/>
    </source>
</evidence>
<name>A0A2K9N8H7_9PROT</name>
<dbReference type="AlphaFoldDB" id="A0A2K9N8H7"/>
<evidence type="ECO:0000313" key="4">
    <source>
        <dbReference type="Proteomes" id="UP000234752"/>
    </source>
</evidence>
<evidence type="ECO:0000313" key="3">
    <source>
        <dbReference type="EMBL" id="AUN29397.1"/>
    </source>
</evidence>
<dbReference type="GO" id="GO:0016787">
    <property type="term" value="F:hydrolase activity"/>
    <property type="evidence" value="ECO:0007669"/>
    <property type="project" value="InterPro"/>
</dbReference>
<dbReference type="Gene3D" id="2.60.120.560">
    <property type="entry name" value="Exo-inulinase, domain 1"/>
    <property type="match status" value="2"/>
</dbReference>
<reference evidence="3 4" key="1">
    <citation type="submission" date="2017-12" db="EMBL/GenBank/DDBJ databases">
        <title>Genomes of bacteria within cyanobacterial aggregates.</title>
        <authorList>
            <person name="Cai H."/>
        </authorList>
    </citation>
    <scope>NUCLEOTIDE SEQUENCE [LARGE SCALE GENOMIC DNA]</scope>
    <source>
        <strain evidence="3 4">TH16</strain>
    </source>
</reference>
<feature type="chain" id="PRO_5014837007" description="3-keto-alpha-glucoside-1,2-lyase/3-keto-2-hydroxy-glucal hydratase domain-containing protein" evidence="1">
    <location>
        <begin position="30"/>
        <end position="434"/>
    </location>
</feature>
<feature type="domain" description="3-keto-alpha-glucoside-1,2-lyase/3-keto-2-hydroxy-glucal hydratase" evidence="2">
    <location>
        <begin position="55"/>
        <end position="232"/>
    </location>
</feature>